<protein>
    <submittedName>
        <fullName evidence="8">Choice-of-anchor D domain-containing protein</fullName>
    </submittedName>
</protein>
<dbReference type="RefSeq" id="WP_394845977.1">
    <property type="nucleotide sequence ID" value="NZ_CP089982.1"/>
</dbReference>
<dbReference type="InterPro" id="IPR013783">
    <property type="entry name" value="Ig-like_fold"/>
</dbReference>
<keyword evidence="4" id="KW-0969">Cilium</keyword>
<dbReference type="Proteomes" id="UP001379533">
    <property type="component" value="Chromosome"/>
</dbReference>
<evidence type="ECO:0000256" key="4">
    <source>
        <dbReference type="ARBA" id="ARBA00023069"/>
    </source>
</evidence>
<feature type="domain" description="HYDIN/VesB/CFA65-like Ig-like" evidence="7">
    <location>
        <begin position="722"/>
        <end position="821"/>
    </location>
</feature>
<reference evidence="8 9" key="1">
    <citation type="submission" date="2021-12" db="EMBL/GenBank/DDBJ databases">
        <title>Discovery of the Pendulisporaceae a myxobacterial family with distinct sporulation behavior and unique specialized metabolism.</title>
        <authorList>
            <person name="Garcia R."/>
            <person name="Popoff A."/>
            <person name="Bader C.D."/>
            <person name="Loehr J."/>
            <person name="Walesch S."/>
            <person name="Walt C."/>
            <person name="Boldt J."/>
            <person name="Bunk B."/>
            <person name="Haeckl F.J.F.P.J."/>
            <person name="Gunesch A.P."/>
            <person name="Birkelbach J."/>
            <person name="Nuebel U."/>
            <person name="Pietschmann T."/>
            <person name="Bach T."/>
            <person name="Mueller R."/>
        </authorList>
    </citation>
    <scope>NUCLEOTIDE SEQUENCE [LARGE SCALE GENOMIC DNA]</scope>
    <source>
        <strain evidence="8 9">MSr12523</strain>
    </source>
</reference>
<evidence type="ECO:0000256" key="5">
    <source>
        <dbReference type="ARBA" id="ARBA00023273"/>
    </source>
</evidence>
<keyword evidence="5" id="KW-0966">Cell projection</keyword>
<evidence type="ECO:0000256" key="1">
    <source>
        <dbReference type="ARBA" id="ARBA00004138"/>
    </source>
</evidence>
<dbReference type="PANTHER" id="PTHR37833">
    <property type="entry name" value="LIPOPROTEIN-RELATED"/>
    <property type="match status" value="1"/>
</dbReference>
<dbReference type="Pfam" id="PF22073">
    <property type="entry name" value="Cep192_D4"/>
    <property type="match status" value="1"/>
</dbReference>
<organism evidence="8 9">
    <name type="scientific">Pendulispora brunnea</name>
    <dbReference type="NCBI Taxonomy" id="2905690"/>
    <lineage>
        <taxon>Bacteria</taxon>
        <taxon>Pseudomonadati</taxon>
        <taxon>Myxococcota</taxon>
        <taxon>Myxococcia</taxon>
        <taxon>Myxococcales</taxon>
        <taxon>Sorangiineae</taxon>
        <taxon>Pendulisporaceae</taxon>
        <taxon>Pendulispora</taxon>
    </lineage>
</organism>
<comment type="subcellular location">
    <subcellularLocation>
        <location evidence="1">Cell projection</location>
        <location evidence="1">Cilium</location>
    </subcellularLocation>
    <subcellularLocation>
        <location evidence="2">Cytoplasm</location>
    </subcellularLocation>
</comment>
<evidence type="ECO:0000259" key="6">
    <source>
        <dbReference type="Pfam" id="PF22073"/>
    </source>
</evidence>
<keyword evidence="9" id="KW-1185">Reference proteome</keyword>
<dbReference type="NCBIfam" id="TIGR03901">
    <property type="entry name" value="MYXO-CTERM"/>
    <property type="match status" value="1"/>
</dbReference>
<keyword evidence="3" id="KW-0963">Cytoplasm</keyword>
<dbReference type="InterPro" id="IPR053879">
    <property type="entry name" value="HYDIN_VesB_CFA65-like_Ig"/>
</dbReference>
<dbReference type="NCBIfam" id="NF012200">
    <property type="entry name" value="choice_anch_D"/>
    <property type="match status" value="7"/>
</dbReference>
<feature type="domain" description="HYDIN/VesB/CFA65-like Ig-like" evidence="7">
    <location>
        <begin position="406"/>
        <end position="498"/>
    </location>
</feature>
<feature type="domain" description="Cep192/Spd-2-like" evidence="6">
    <location>
        <begin position="503"/>
        <end position="608"/>
    </location>
</feature>
<dbReference type="Gene3D" id="2.60.40.10">
    <property type="entry name" value="Immunoglobulins"/>
    <property type="match status" value="7"/>
</dbReference>
<evidence type="ECO:0000259" key="7">
    <source>
        <dbReference type="Pfam" id="PF22544"/>
    </source>
</evidence>
<evidence type="ECO:0000256" key="2">
    <source>
        <dbReference type="ARBA" id="ARBA00004496"/>
    </source>
</evidence>
<dbReference type="EMBL" id="CP089982">
    <property type="protein sequence ID" value="WXA95370.1"/>
    <property type="molecule type" value="Genomic_DNA"/>
</dbReference>
<dbReference type="PANTHER" id="PTHR37833:SF1">
    <property type="entry name" value="SIGNAL PEPTIDE PROTEIN"/>
    <property type="match status" value="1"/>
</dbReference>
<dbReference type="InterPro" id="IPR054090">
    <property type="entry name" value="Cep192_Spd-2-like_dom"/>
</dbReference>
<sequence>MLFAWWTALTLVICGCSTSPSTDNQVEERTGEVAQPFSTTYQVRWSGNLTVPVGQNCPTTCGTPAGTSTCICGGQSNACIGGPGWGDKNFTDTSPANAVVTMVHLDIQQMGCSAGTVSAFLNGTRLGAYQPTATCACNACDPPQTVTSARFPRGIPGYNYGGVNTLRLEASSGSPCLARVDIRVDGTTARLVATPATYTFAAQRVDTPSAPQNFTIQNQGSEELTVTGFDTSGPFDVSGGPRTPFPLAPGQTATVGVTFTPTGSGPATGSLSVASSDPRSPAVVQLAGSGVAPSISVSPNPRDFGSVDIGGNATGTLTISNTGNDVLNISGIAMRGASDFTLVSPPTSPRIPAGQTLPLTVRFSPTAHGSRSAQIVITSDAANNDSYVASLTGRGQGPSMEIVTESPVDFGDTNVGTNAAPQRITVRNAGETNLRIASMTFSNADFSTTQTFPVEIVPNGRADIPLGFRPSAIGARNGNAVLTSNDPLEPTARVELTGTGTSPTLKVTPASLPFGDVRTGSTPSQKTVTLENTGTGPLIVSRAAISGPDAARFALSAVNLPLTIGAGDSVDLTVSYAPTAVGANAANLTIDSNDPSSASIVVPLTGNGVSAMISLQPASLDFGAQLVGRASAARTADITNTGSASLNISAVTVGGPQAAAFALVSAPELPAVVEPGAKLTLSLKFTPADMGDSVGEVDIASDDPNTPKAIIALKGTAVSQLLSVSPTSLDFGVTKVGVKPAAKAVTITNTGGDPIALGSAVVEGAQAAAFQVTQPTGSVQPGQSATVNVTYLANAAAEANATLKIGSADSSVPKAQVTLKARAVSKLLIADTAALDFGQVTVGQKSDPKVVTVTSQAGVPLDIASIASDSDQFVVNGGGAQLPPGGTGTFEVVFQPTVAGDAVGTVKVLLKDATTEEIAIGLTGHAQFEGGGTEPPPSNNVTNADIYGGGCGCRSSGTPGTPGKAFGGLALLAGLLIRRRHRRATRANPPR</sequence>
<feature type="domain" description="HYDIN/VesB/CFA65-like Ig-like" evidence="7">
    <location>
        <begin position="293"/>
        <end position="386"/>
    </location>
</feature>
<proteinExistence type="predicted"/>
<dbReference type="Pfam" id="PF22544">
    <property type="entry name" value="HYDIN_VesB_CFA65-like_Ig"/>
    <property type="match status" value="3"/>
</dbReference>
<evidence type="ECO:0000256" key="3">
    <source>
        <dbReference type="ARBA" id="ARBA00022490"/>
    </source>
</evidence>
<evidence type="ECO:0000313" key="8">
    <source>
        <dbReference type="EMBL" id="WXA95370.1"/>
    </source>
</evidence>
<name>A0ABZ2K9L0_9BACT</name>
<evidence type="ECO:0000313" key="9">
    <source>
        <dbReference type="Proteomes" id="UP001379533"/>
    </source>
</evidence>
<gene>
    <name evidence="8" type="ORF">LZC95_00755</name>
</gene>
<accession>A0ABZ2K9L0</accession>
<dbReference type="InterPro" id="IPR024038">
    <property type="entry name" value="MYXO-CTERM"/>
</dbReference>